<dbReference type="InterPro" id="IPR024478">
    <property type="entry name" value="HlyB_4HB_MCP"/>
</dbReference>
<evidence type="ECO:0000259" key="7">
    <source>
        <dbReference type="PROSITE" id="PS50111"/>
    </source>
</evidence>
<dbReference type="PROSITE" id="PS50111">
    <property type="entry name" value="CHEMOTAXIS_TRANSDUC_2"/>
    <property type="match status" value="1"/>
</dbReference>
<dbReference type="PANTHER" id="PTHR32089:SF112">
    <property type="entry name" value="LYSOZYME-LIKE PROTEIN-RELATED"/>
    <property type="match status" value="1"/>
</dbReference>
<dbReference type="Proteomes" id="UP001149140">
    <property type="component" value="Unassembled WGS sequence"/>
</dbReference>
<dbReference type="RefSeq" id="WP_270041349.1">
    <property type="nucleotide sequence ID" value="NZ_JAPDOD010000016.1"/>
</dbReference>
<evidence type="ECO:0000256" key="4">
    <source>
        <dbReference type="ARBA" id="ARBA00029447"/>
    </source>
</evidence>
<dbReference type="GO" id="GO:0016020">
    <property type="term" value="C:membrane"/>
    <property type="evidence" value="ECO:0007669"/>
    <property type="project" value="InterPro"/>
</dbReference>
<reference evidence="9" key="1">
    <citation type="submission" date="2022-10" db="EMBL/GenBank/DDBJ databases">
        <title>The WGS of Solirubrobacter ginsenosidimutans DSM 21036.</title>
        <authorList>
            <person name="Jiang Z."/>
        </authorList>
    </citation>
    <scope>NUCLEOTIDE SEQUENCE</scope>
    <source>
        <strain evidence="9">DSM 21036</strain>
    </source>
</reference>
<dbReference type="EMBL" id="JAPDOD010000016">
    <property type="protein sequence ID" value="MDA0162112.1"/>
    <property type="molecule type" value="Genomic_DNA"/>
</dbReference>
<feature type="domain" description="HAMP" evidence="8">
    <location>
        <begin position="228"/>
        <end position="281"/>
    </location>
</feature>
<evidence type="ECO:0000256" key="3">
    <source>
        <dbReference type="ARBA" id="ARBA00023224"/>
    </source>
</evidence>
<evidence type="ECO:0000259" key="8">
    <source>
        <dbReference type="PROSITE" id="PS50885"/>
    </source>
</evidence>
<feature type="domain" description="Methyl-accepting transducer" evidence="7">
    <location>
        <begin position="314"/>
        <end position="571"/>
    </location>
</feature>
<evidence type="ECO:0000256" key="5">
    <source>
        <dbReference type="PROSITE-ProRule" id="PRU00284"/>
    </source>
</evidence>
<evidence type="ECO:0000313" key="9">
    <source>
        <dbReference type="EMBL" id="MDA0162112.1"/>
    </source>
</evidence>
<keyword evidence="3 5" id="KW-0807">Transducer</keyword>
<keyword evidence="10" id="KW-1185">Reference proteome</keyword>
<organism evidence="9 10">
    <name type="scientific">Solirubrobacter ginsenosidimutans</name>
    <dbReference type="NCBI Taxonomy" id="490573"/>
    <lineage>
        <taxon>Bacteria</taxon>
        <taxon>Bacillati</taxon>
        <taxon>Actinomycetota</taxon>
        <taxon>Thermoleophilia</taxon>
        <taxon>Solirubrobacterales</taxon>
        <taxon>Solirubrobacteraceae</taxon>
        <taxon>Solirubrobacter</taxon>
    </lineage>
</organism>
<proteinExistence type="inferred from homology"/>
<protein>
    <submittedName>
        <fullName evidence="9">Methyl-accepting chemotaxis protein</fullName>
    </submittedName>
</protein>
<dbReference type="InterPro" id="IPR003660">
    <property type="entry name" value="HAMP_dom"/>
</dbReference>
<dbReference type="CDD" id="cd06225">
    <property type="entry name" value="HAMP"/>
    <property type="match status" value="1"/>
</dbReference>
<feature type="transmembrane region" description="Helical" evidence="6">
    <location>
        <begin position="186"/>
        <end position="209"/>
    </location>
</feature>
<sequence length="602" mass="62271">MRLNVQGKLYALAGVLLLFLLVTGALAIRNLGSVNTLGGSMYGDRVVPLVQLGEARALLGDIDSQIQRNISDPTKSATFAAAAAKDAAGIDQQIEAYEATMLVDAEKAGLADFHTSWDAYRTDHAAVLEAAERGDTGAAKRAYFSAAANTYAAVDSDLAKLSQIQRDESKALNGTIRDTFSSARTITLVVLVLALVSGAALAFFIATGIKRGVNQLITRFRSLDAHDLTSLTGGLGAVATGDLTVTVVRHTEPIEPYGTDEIGVLSETFNAMLAKIHGGLQSYNDMRAELATVIGEVARNAGSVSAASEQMAATSDESGRAVGEIAHAVGDVAQGAERQVRMVESTRAAVQEAARAADASAGIARETAEAAIQARKVAREGVEAASNATDAIRQVADSSAQVDAAIRDLSARSEAIGGIVTTIAGLAEQTNLLALNAAIEAARAGEQGKGFAVVAEEVRKLAEESSTAAREISRLVAEIQHETQQVVGVVAEGTRRTEDGVATVDQAREAFEHIGSVVEQMSGRVGDIVTAVGQIAAGAAQAESDINEVALVAEQSSASAEQVSASTQETSASAEEIAASAQSLSGTAQELDALVRRFTLAV</sequence>
<accession>A0A9X3MVQ0</accession>
<dbReference type="AlphaFoldDB" id="A0A9X3MVQ0"/>
<evidence type="ECO:0000313" key="10">
    <source>
        <dbReference type="Proteomes" id="UP001149140"/>
    </source>
</evidence>
<keyword evidence="6" id="KW-0472">Membrane</keyword>
<comment type="similarity">
    <text evidence="4">Belongs to the methyl-accepting chemotaxis (MCP) protein family.</text>
</comment>
<evidence type="ECO:0000256" key="1">
    <source>
        <dbReference type="ARBA" id="ARBA00022692"/>
    </source>
</evidence>
<dbReference type="PROSITE" id="PS50885">
    <property type="entry name" value="HAMP"/>
    <property type="match status" value="1"/>
</dbReference>
<evidence type="ECO:0000256" key="6">
    <source>
        <dbReference type="SAM" id="Phobius"/>
    </source>
</evidence>
<name>A0A9X3MVQ0_9ACTN</name>
<dbReference type="SUPFAM" id="SSF58104">
    <property type="entry name" value="Methyl-accepting chemotaxis protein (MCP) signaling domain"/>
    <property type="match status" value="2"/>
</dbReference>
<keyword evidence="1 6" id="KW-0812">Transmembrane</keyword>
<comment type="caution">
    <text evidence="9">The sequence shown here is derived from an EMBL/GenBank/DDBJ whole genome shotgun (WGS) entry which is preliminary data.</text>
</comment>
<dbReference type="Gene3D" id="6.10.340.10">
    <property type="match status" value="1"/>
</dbReference>
<dbReference type="InterPro" id="IPR004089">
    <property type="entry name" value="MCPsignal_dom"/>
</dbReference>
<dbReference type="PANTHER" id="PTHR32089">
    <property type="entry name" value="METHYL-ACCEPTING CHEMOTAXIS PROTEIN MCPB"/>
    <property type="match status" value="1"/>
</dbReference>
<dbReference type="Pfam" id="PF00672">
    <property type="entry name" value="HAMP"/>
    <property type="match status" value="1"/>
</dbReference>
<evidence type="ECO:0000256" key="2">
    <source>
        <dbReference type="ARBA" id="ARBA00022989"/>
    </source>
</evidence>
<dbReference type="CDD" id="cd11386">
    <property type="entry name" value="MCP_signal"/>
    <property type="match status" value="1"/>
</dbReference>
<keyword evidence="2 6" id="KW-1133">Transmembrane helix</keyword>
<dbReference type="SMART" id="SM00283">
    <property type="entry name" value="MA"/>
    <property type="match status" value="1"/>
</dbReference>
<dbReference type="Pfam" id="PF00015">
    <property type="entry name" value="MCPsignal"/>
    <property type="match status" value="1"/>
</dbReference>
<dbReference type="Pfam" id="PF12729">
    <property type="entry name" value="4HB_MCP_1"/>
    <property type="match status" value="1"/>
</dbReference>
<gene>
    <name evidence="9" type="ORF">OM076_17700</name>
</gene>
<dbReference type="GO" id="GO:0007165">
    <property type="term" value="P:signal transduction"/>
    <property type="evidence" value="ECO:0007669"/>
    <property type="project" value="UniProtKB-KW"/>
</dbReference>
<dbReference type="Gene3D" id="1.10.287.950">
    <property type="entry name" value="Methyl-accepting chemotaxis protein"/>
    <property type="match status" value="1"/>
</dbReference>